<reference evidence="1" key="1">
    <citation type="submission" date="2018-02" db="EMBL/GenBank/DDBJ databases">
        <title>Rhizophora mucronata_Transcriptome.</title>
        <authorList>
            <person name="Meera S.P."/>
            <person name="Sreeshan A."/>
            <person name="Augustine A."/>
        </authorList>
    </citation>
    <scope>NUCLEOTIDE SEQUENCE</scope>
    <source>
        <tissue evidence="1">Leaf</tissue>
    </source>
</reference>
<accession>A0A2P2PIJ9</accession>
<dbReference type="AlphaFoldDB" id="A0A2P2PIJ9"/>
<evidence type="ECO:0000313" key="1">
    <source>
        <dbReference type="EMBL" id="MBX54543.1"/>
    </source>
</evidence>
<dbReference type="EMBL" id="GGEC01074059">
    <property type="protein sequence ID" value="MBX54543.1"/>
    <property type="molecule type" value="Transcribed_RNA"/>
</dbReference>
<organism evidence="1">
    <name type="scientific">Rhizophora mucronata</name>
    <name type="common">Asiatic mangrove</name>
    <dbReference type="NCBI Taxonomy" id="61149"/>
    <lineage>
        <taxon>Eukaryota</taxon>
        <taxon>Viridiplantae</taxon>
        <taxon>Streptophyta</taxon>
        <taxon>Embryophyta</taxon>
        <taxon>Tracheophyta</taxon>
        <taxon>Spermatophyta</taxon>
        <taxon>Magnoliopsida</taxon>
        <taxon>eudicotyledons</taxon>
        <taxon>Gunneridae</taxon>
        <taxon>Pentapetalae</taxon>
        <taxon>rosids</taxon>
        <taxon>fabids</taxon>
        <taxon>Malpighiales</taxon>
        <taxon>Rhizophoraceae</taxon>
        <taxon>Rhizophora</taxon>
    </lineage>
</organism>
<protein>
    <submittedName>
        <fullName evidence="1">Uncharacterized protein</fullName>
    </submittedName>
</protein>
<sequence>MKIKSNSDPSLYIGFLLLSSVLSSMSLSSGTLTTRTEEPFSKTKSINFIK</sequence>
<proteinExistence type="predicted"/>
<name>A0A2P2PIJ9_RHIMU</name>